<proteinExistence type="predicted"/>
<keyword evidence="5" id="KW-1185">Reference proteome</keyword>
<reference evidence="4 5" key="2">
    <citation type="submission" date="2018-11" db="EMBL/GenBank/DDBJ databases">
        <authorList>
            <consortium name="Pathogen Informatics"/>
        </authorList>
    </citation>
    <scope>NUCLEOTIDE SEQUENCE [LARGE SCALE GENOMIC DNA]</scope>
</reference>
<keyword evidence="1 2" id="KW-1015">Disulfide bond</keyword>
<dbReference type="PROSITE" id="PS50026">
    <property type="entry name" value="EGF_3"/>
    <property type="match status" value="1"/>
</dbReference>
<name>A0A183IRU6_9BILA</name>
<dbReference type="OrthoDB" id="430340at2759"/>
<dbReference type="PROSITE" id="PS00022">
    <property type="entry name" value="EGF_1"/>
    <property type="match status" value="1"/>
</dbReference>
<dbReference type="Pfam" id="PF00008">
    <property type="entry name" value="EGF"/>
    <property type="match status" value="1"/>
</dbReference>
<dbReference type="Gene3D" id="2.10.25.10">
    <property type="entry name" value="Laminin"/>
    <property type="match status" value="1"/>
</dbReference>
<keyword evidence="2" id="KW-0245">EGF-like domain</keyword>
<dbReference type="Proteomes" id="UP000270296">
    <property type="component" value="Unassembled WGS sequence"/>
</dbReference>
<dbReference type="InterPro" id="IPR000742">
    <property type="entry name" value="EGF"/>
</dbReference>
<dbReference type="InterPro" id="IPR001881">
    <property type="entry name" value="EGF-like_Ca-bd_dom"/>
</dbReference>
<dbReference type="GO" id="GO:0005509">
    <property type="term" value="F:calcium ion binding"/>
    <property type="evidence" value="ECO:0007669"/>
    <property type="project" value="InterPro"/>
</dbReference>
<comment type="caution">
    <text evidence="2">Lacks conserved residue(s) required for the propagation of feature annotation.</text>
</comment>
<evidence type="ECO:0000256" key="2">
    <source>
        <dbReference type="PROSITE-ProRule" id="PRU00076"/>
    </source>
</evidence>
<gene>
    <name evidence="4" type="ORF">SBAD_LOCUS6343</name>
</gene>
<feature type="domain" description="EGF-like" evidence="3">
    <location>
        <begin position="62"/>
        <end position="96"/>
    </location>
</feature>
<dbReference type="AlphaFoldDB" id="A0A183IRU6"/>
<evidence type="ECO:0000313" key="5">
    <source>
        <dbReference type="Proteomes" id="UP000270296"/>
    </source>
</evidence>
<evidence type="ECO:0000256" key="1">
    <source>
        <dbReference type="ARBA" id="ARBA00023157"/>
    </source>
</evidence>
<evidence type="ECO:0000313" key="4">
    <source>
        <dbReference type="EMBL" id="VDP09802.1"/>
    </source>
</evidence>
<dbReference type="PROSITE" id="PS01186">
    <property type="entry name" value="EGF_2"/>
    <property type="match status" value="1"/>
</dbReference>
<dbReference type="EMBL" id="UZAM01009675">
    <property type="protein sequence ID" value="VDP09802.1"/>
    <property type="molecule type" value="Genomic_DNA"/>
</dbReference>
<feature type="disulfide bond" evidence="2">
    <location>
        <begin position="86"/>
        <end position="95"/>
    </location>
</feature>
<dbReference type="SMART" id="SM00181">
    <property type="entry name" value="EGF"/>
    <property type="match status" value="2"/>
</dbReference>
<reference evidence="6" key="1">
    <citation type="submission" date="2016-06" db="UniProtKB">
        <authorList>
            <consortium name="WormBaseParasite"/>
        </authorList>
    </citation>
    <scope>IDENTIFICATION</scope>
</reference>
<sequence>MKHLSETCSCGNNCPLIGSSHSEFCGCPIGTKSIEDAGLGSCVLRVLIDIGDVCVNGGSCDVSDRCDNKCQNGDCLQISGSYLCSCKPGFLGSFCEKTLDYCESFPCSPGNCTTLGKSYKCQCAENCAFVENGYESCIC</sequence>
<organism evidence="6">
    <name type="scientific">Soboliphyme baturini</name>
    <dbReference type="NCBI Taxonomy" id="241478"/>
    <lineage>
        <taxon>Eukaryota</taxon>
        <taxon>Metazoa</taxon>
        <taxon>Ecdysozoa</taxon>
        <taxon>Nematoda</taxon>
        <taxon>Enoplea</taxon>
        <taxon>Dorylaimia</taxon>
        <taxon>Dioctophymatida</taxon>
        <taxon>Dioctophymatoidea</taxon>
        <taxon>Soboliphymatidae</taxon>
        <taxon>Soboliphyme</taxon>
    </lineage>
</organism>
<dbReference type="SMART" id="SM00179">
    <property type="entry name" value="EGF_CA"/>
    <property type="match status" value="1"/>
</dbReference>
<evidence type="ECO:0000259" key="3">
    <source>
        <dbReference type="PROSITE" id="PS50026"/>
    </source>
</evidence>
<dbReference type="SUPFAM" id="SSF57196">
    <property type="entry name" value="EGF/Laminin"/>
    <property type="match status" value="1"/>
</dbReference>
<protein>
    <submittedName>
        <fullName evidence="6">EGF-like domain-containing protein</fullName>
    </submittedName>
</protein>
<evidence type="ECO:0000313" key="6">
    <source>
        <dbReference type="WBParaSite" id="SBAD_0000659001-mRNA-1"/>
    </source>
</evidence>
<accession>A0A183IRU6</accession>
<dbReference type="WBParaSite" id="SBAD_0000659001-mRNA-1">
    <property type="protein sequence ID" value="SBAD_0000659001-mRNA-1"/>
    <property type="gene ID" value="SBAD_0000659001"/>
</dbReference>